<dbReference type="InterPro" id="IPR036236">
    <property type="entry name" value="Znf_C2H2_sf"/>
</dbReference>
<accession>A0AA38IF77</accession>
<dbReference type="GO" id="GO:0000981">
    <property type="term" value="F:DNA-binding transcription factor activity, RNA polymerase II-specific"/>
    <property type="evidence" value="ECO:0007669"/>
    <property type="project" value="TreeGrafter"/>
</dbReference>
<dbReference type="PROSITE" id="PS00028">
    <property type="entry name" value="ZINC_FINGER_C2H2_1"/>
    <property type="match status" value="4"/>
</dbReference>
<comment type="subcellular location">
    <subcellularLocation>
        <location evidence="1">Nucleus</location>
    </subcellularLocation>
</comment>
<dbReference type="GO" id="GO:0000122">
    <property type="term" value="P:negative regulation of transcription by RNA polymerase II"/>
    <property type="evidence" value="ECO:0007669"/>
    <property type="project" value="UniProtKB-ARBA"/>
</dbReference>
<evidence type="ECO:0000256" key="4">
    <source>
        <dbReference type="ARBA" id="ARBA00022771"/>
    </source>
</evidence>
<dbReference type="GO" id="GO:0005634">
    <property type="term" value="C:nucleus"/>
    <property type="evidence" value="ECO:0007669"/>
    <property type="project" value="UniProtKB-SubCell"/>
</dbReference>
<dbReference type="PANTHER" id="PTHR23235:SF142">
    <property type="entry name" value="ZINC FINGER PROTEIN 384"/>
    <property type="match status" value="1"/>
</dbReference>
<dbReference type="GO" id="GO:0000978">
    <property type="term" value="F:RNA polymerase II cis-regulatory region sequence-specific DNA binding"/>
    <property type="evidence" value="ECO:0007669"/>
    <property type="project" value="TreeGrafter"/>
</dbReference>
<dbReference type="PANTHER" id="PTHR23235">
    <property type="entry name" value="KRUEPPEL-LIKE TRANSCRIPTION FACTOR"/>
    <property type="match status" value="1"/>
</dbReference>
<dbReference type="GO" id="GO:0008270">
    <property type="term" value="F:zinc ion binding"/>
    <property type="evidence" value="ECO:0007669"/>
    <property type="project" value="UniProtKB-KW"/>
</dbReference>
<keyword evidence="9" id="KW-0539">Nucleus</keyword>
<dbReference type="FunFam" id="3.30.160.60:FF:000148">
    <property type="entry name" value="zinc finger protein Gfi-1"/>
    <property type="match status" value="1"/>
</dbReference>
<dbReference type="InterPro" id="IPR013087">
    <property type="entry name" value="Znf_C2H2_type"/>
</dbReference>
<keyword evidence="2" id="KW-0479">Metal-binding</keyword>
<dbReference type="EMBL" id="JALNTZ010000004">
    <property type="protein sequence ID" value="KAJ3654048.1"/>
    <property type="molecule type" value="Genomic_DNA"/>
</dbReference>
<feature type="compositionally biased region" description="Basic and acidic residues" evidence="11">
    <location>
        <begin position="171"/>
        <end position="188"/>
    </location>
</feature>
<keyword evidence="5" id="KW-0862">Zinc</keyword>
<evidence type="ECO:0000256" key="3">
    <source>
        <dbReference type="ARBA" id="ARBA00022737"/>
    </source>
</evidence>
<dbReference type="Gene3D" id="3.30.160.60">
    <property type="entry name" value="Classic Zinc Finger"/>
    <property type="match status" value="4"/>
</dbReference>
<protein>
    <recommendedName>
        <fullName evidence="12">C2H2-type domain-containing protein</fullName>
    </recommendedName>
</protein>
<feature type="region of interest" description="Disordered" evidence="11">
    <location>
        <begin position="159"/>
        <end position="195"/>
    </location>
</feature>
<keyword evidence="7" id="KW-0238">DNA-binding</keyword>
<name>A0AA38IF77_9CUCU</name>
<evidence type="ECO:0000256" key="6">
    <source>
        <dbReference type="ARBA" id="ARBA00023015"/>
    </source>
</evidence>
<keyword evidence="8" id="KW-0804">Transcription</keyword>
<keyword evidence="6" id="KW-0805">Transcription regulation</keyword>
<sequence length="332" mass="37002">MPRLAVLSQYSRSETPSCSPASSPVAGVSSRSASPLSPLPPRHSAFSLVYPKEFHRNKNYLVSGMSALMYANSLNTLVPTPYNPYVWHPIPGLFLPYSPKMESLSPESATSADQAFTPEKVKTEDEVPLNLSMKGRSRTHSIWSPGSLCEQEMKSVVEKADSSQPALHASHPPESRWKWEGPGEKDPQSKAPTIGPGGEKQFVCQQCGKSFKRSSTLTTHLLIHSDTRPYPCQYCGKRFHQKSDMKKHTYIHTGEKPHKCVVCSKAFSQSSNLITHMRKHTGYKPFSCGLCDKAFQRKVDLRRHRESQHPTAPESVIYAKTEDVKQEVSSSS</sequence>
<evidence type="ECO:0000256" key="10">
    <source>
        <dbReference type="PROSITE-ProRule" id="PRU00042"/>
    </source>
</evidence>
<dbReference type="SUPFAM" id="SSF57667">
    <property type="entry name" value="beta-beta-alpha zinc fingers"/>
    <property type="match status" value="2"/>
</dbReference>
<dbReference type="AlphaFoldDB" id="A0AA38IF77"/>
<feature type="region of interest" description="Disordered" evidence="11">
    <location>
        <begin position="1"/>
        <end position="38"/>
    </location>
</feature>
<dbReference type="FunFam" id="3.30.160.60:FF:000245">
    <property type="entry name" value="zinc finger protein Gfi-1"/>
    <property type="match status" value="1"/>
</dbReference>
<dbReference type="Pfam" id="PF00096">
    <property type="entry name" value="zf-C2H2"/>
    <property type="match status" value="4"/>
</dbReference>
<dbReference type="FunFam" id="3.30.160.60:FF:000208">
    <property type="entry name" value="zinc finger protein Gfi-1b"/>
    <property type="match status" value="1"/>
</dbReference>
<proteinExistence type="predicted"/>
<comment type="caution">
    <text evidence="13">The sequence shown here is derived from an EMBL/GenBank/DDBJ whole genome shotgun (WGS) entry which is preliminary data.</text>
</comment>
<evidence type="ECO:0000256" key="8">
    <source>
        <dbReference type="ARBA" id="ARBA00023163"/>
    </source>
</evidence>
<feature type="domain" description="C2H2-type" evidence="12">
    <location>
        <begin position="258"/>
        <end position="285"/>
    </location>
</feature>
<gene>
    <name evidence="13" type="ORF">Zmor_013262</name>
</gene>
<dbReference type="FunFam" id="3.30.160.60:FF:000432">
    <property type="entry name" value="zinc finger protein Gfi-1b isoform X1"/>
    <property type="match status" value="1"/>
</dbReference>
<evidence type="ECO:0000256" key="2">
    <source>
        <dbReference type="ARBA" id="ARBA00022723"/>
    </source>
</evidence>
<evidence type="ECO:0000313" key="13">
    <source>
        <dbReference type="EMBL" id="KAJ3654048.1"/>
    </source>
</evidence>
<evidence type="ECO:0000256" key="9">
    <source>
        <dbReference type="ARBA" id="ARBA00023242"/>
    </source>
</evidence>
<feature type="domain" description="C2H2-type" evidence="12">
    <location>
        <begin position="230"/>
        <end position="257"/>
    </location>
</feature>
<keyword evidence="14" id="KW-1185">Reference proteome</keyword>
<dbReference type="SMART" id="SM00355">
    <property type="entry name" value="ZnF_C2H2"/>
    <property type="match status" value="4"/>
</dbReference>
<evidence type="ECO:0000256" key="1">
    <source>
        <dbReference type="ARBA" id="ARBA00004123"/>
    </source>
</evidence>
<evidence type="ECO:0000313" key="14">
    <source>
        <dbReference type="Proteomes" id="UP001168821"/>
    </source>
</evidence>
<evidence type="ECO:0000256" key="5">
    <source>
        <dbReference type="ARBA" id="ARBA00022833"/>
    </source>
</evidence>
<keyword evidence="3" id="KW-0677">Repeat</keyword>
<feature type="domain" description="C2H2-type" evidence="12">
    <location>
        <begin position="202"/>
        <end position="229"/>
    </location>
</feature>
<evidence type="ECO:0000256" key="7">
    <source>
        <dbReference type="ARBA" id="ARBA00023125"/>
    </source>
</evidence>
<keyword evidence="4 10" id="KW-0863">Zinc-finger</keyword>
<evidence type="ECO:0000259" key="12">
    <source>
        <dbReference type="PROSITE" id="PS50157"/>
    </source>
</evidence>
<dbReference type="PROSITE" id="PS50157">
    <property type="entry name" value="ZINC_FINGER_C2H2_2"/>
    <property type="match status" value="4"/>
</dbReference>
<organism evidence="13 14">
    <name type="scientific">Zophobas morio</name>
    <dbReference type="NCBI Taxonomy" id="2755281"/>
    <lineage>
        <taxon>Eukaryota</taxon>
        <taxon>Metazoa</taxon>
        <taxon>Ecdysozoa</taxon>
        <taxon>Arthropoda</taxon>
        <taxon>Hexapoda</taxon>
        <taxon>Insecta</taxon>
        <taxon>Pterygota</taxon>
        <taxon>Neoptera</taxon>
        <taxon>Endopterygota</taxon>
        <taxon>Coleoptera</taxon>
        <taxon>Polyphaga</taxon>
        <taxon>Cucujiformia</taxon>
        <taxon>Tenebrionidae</taxon>
        <taxon>Zophobas</taxon>
    </lineage>
</organism>
<dbReference type="GO" id="GO:0009887">
    <property type="term" value="P:animal organ morphogenesis"/>
    <property type="evidence" value="ECO:0007669"/>
    <property type="project" value="UniProtKB-ARBA"/>
</dbReference>
<dbReference type="GO" id="GO:0003002">
    <property type="term" value="P:regionalization"/>
    <property type="evidence" value="ECO:0007669"/>
    <property type="project" value="UniProtKB-ARBA"/>
</dbReference>
<dbReference type="Proteomes" id="UP001168821">
    <property type="component" value="Unassembled WGS sequence"/>
</dbReference>
<feature type="region of interest" description="Disordered" evidence="11">
    <location>
        <begin position="303"/>
        <end position="332"/>
    </location>
</feature>
<feature type="domain" description="C2H2-type" evidence="12">
    <location>
        <begin position="286"/>
        <end position="314"/>
    </location>
</feature>
<reference evidence="13" key="1">
    <citation type="journal article" date="2023" name="G3 (Bethesda)">
        <title>Whole genome assemblies of Zophobas morio and Tenebrio molitor.</title>
        <authorList>
            <person name="Kaur S."/>
            <person name="Stinson S.A."/>
            <person name="diCenzo G.C."/>
        </authorList>
    </citation>
    <scope>NUCLEOTIDE SEQUENCE</scope>
    <source>
        <strain evidence="13">QUZm001</strain>
    </source>
</reference>
<feature type="compositionally biased region" description="Low complexity" evidence="11">
    <location>
        <begin position="16"/>
        <end position="36"/>
    </location>
</feature>
<evidence type="ECO:0000256" key="11">
    <source>
        <dbReference type="SAM" id="MobiDB-lite"/>
    </source>
</evidence>